<dbReference type="Pfam" id="PF00950">
    <property type="entry name" value="ABC-3"/>
    <property type="match status" value="1"/>
</dbReference>
<reference evidence="10 11" key="1">
    <citation type="submission" date="2019-03" db="EMBL/GenBank/DDBJ databases">
        <title>Genomic Encyclopedia of Type Strains, Phase IV (KMG-IV): sequencing the most valuable type-strain genomes for metagenomic binning, comparative biology and taxonomic classification.</title>
        <authorList>
            <person name="Goeker M."/>
        </authorList>
    </citation>
    <scope>NUCLEOTIDE SEQUENCE [LARGE SCALE GENOMIC DNA]</scope>
    <source>
        <strain evidence="10 11">DSM 24176</strain>
    </source>
</reference>
<dbReference type="GO" id="GO:0055085">
    <property type="term" value="P:transmembrane transport"/>
    <property type="evidence" value="ECO:0007669"/>
    <property type="project" value="InterPro"/>
</dbReference>
<protein>
    <submittedName>
        <fullName evidence="10">Manganese/zinc/iron transport system permease protein</fullName>
    </submittedName>
</protein>
<evidence type="ECO:0000313" key="11">
    <source>
        <dbReference type="Proteomes" id="UP000294545"/>
    </source>
</evidence>
<dbReference type="RefSeq" id="WP_132281530.1">
    <property type="nucleotide sequence ID" value="NZ_SMGQ01000011.1"/>
</dbReference>
<keyword evidence="7 9" id="KW-0472">Membrane</keyword>
<dbReference type="PANTHER" id="PTHR30477:SF8">
    <property type="entry name" value="METAL TRANSPORT SYSTEM MEMBRANE PROTEIN CT_070-RELATED"/>
    <property type="match status" value="1"/>
</dbReference>
<evidence type="ECO:0000256" key="8">
    <source>
        <dbReference type="RuleBase" id="RU003943"/>
    </source>
</evidence>
<keyword evidence="3 8" id="KW-0813">Transport</keyword>
<comment type="caution">
    <text evidence="10">The sequence shown here is derived from an EMBL/GenBank/DDBJ whole genome shotgun (WGS) entry which is preliminary data.</text>
</comment>
<feature type="transmembrane region" description="Helical" evidence="9">
    <location>
        <begin position="91"/>
        <end position="111"/>
    </location>
</feature>
<dbReference type="GO" id="GO:0010043">
    <property type="term" value="P:response to zinc ion"/>
    <property type="evidence" value="ECO:0007669"/>
    <property type="project" value="TreeGrafter"/>
</dbReference>
<evidence type="ECO:0000256" key="7">
    <source>
        <dbReference type="ARBA" id="ARBA00023136"/>
    </source>
</evidence>
<dbReference type="SUPFAM" id="SSF81345">
    <property type="entry name" value="ABC transporter involved in vitamin B12 uptake, BtuC"/>
    <property type="match status" value="1"/>
</dbReference>
<proteinExistence type="inferred from homology"/>
<feature type="transmembrane region" description="Helical" evidence="9">
    <location>
        <begin position="37"/>
        <end position="53"/>
    </location>
</feature>
<name>A0A4R1MZB7_9FIRM</name>
<dbReference type="InterPro" id="IPR037294">
    <property type="entry name" value="ABC_BtuC-like"/>
</dbReference>
<feature type="transmembrane region" description="Helical" evidence="9">
    <location>
        <begin position="145"/>
        <end position="163"/>
    </location>
</feature>
<organism evidence="10 11">
    <name type="scientific">Natranaerovirga hydrolytica</name>
    <dbReference type="NCBI Taxonomy" id="680378"/>
    <lineage>
        <taxon>Bacteria</taxon>
        <taxon>Bacillati</taxon>
        <taxon>Bacillota</taxon>
        <taxon>Clostridia</taxon>
        <taxon>Lachnospirales</taxon>
        <taxon>Natranaerovirgaceae</taxon>
        <taxon>Natranaerovirga</taxon>
    </lineage>
</organism>
<dbReference type="InterPro" id="IPR001626">
    <property type="entry name" value="ABC_TroCD"/>
</dbReference>
<evidence type="ECO:0000256" key="6">
    <source>
        <dbReference type="ARBA" id="ARBA00022989"/>
    </source>
</evidence>
<evidence type="ECO:0000256" key="2">
    <source>
        <dbReference type="ARBA" id="ARBA00008034"/>
    </source>
</evidence>
<dbReference type="GO" id="GO:0043190">
    <property type="term" value="C:ATP-binding cassette (ABC) transporter complex"/>
    <property type="evidence" value="ECO:0007669"/>
    <property type="project" value="InterPro"/>
</dbReference>
<evidence type="ECO:0000313" key="10">
    <source>
        <dbReference type="EMBL" id="TCK98616.1"/>
    </source>
</evidence>
<comment type="similarity">
    <text evidence="2 8">Belongs to the ABC-3 integral membrane protein family.</text>
</comment>
<feature type="transmembrane region" description="Helical" evidence="9">
    <location>
        <begin position="204"/>
        <end position="224"/>
    </location>
</feature>
<keyword evidence="5 8" id="KW-0812">Transmembrane</keyword>
<feature type="transmembrane region" description="Helical" evidence="9">
    <location>
        <begin position="6"/>
        <end position="28"/>
    </location>
</feature>
<dbReference type="OrthoDB" id="9788905at2"/>
<sequence length="364" mass="39977">MSLFQIEILIIGILTAVSCALVGVFLVLRQMAMMSDAISHTILLGIVVFFFITKDLSSPLLILGATLTGLATVFLVELVHKAKLISEDASIGLIFPFLFSIGIILISRYAGNVHLDLDAVLLGEIAFAPFERMVVNGVDIGAKSIYMMGLILLINTIYITLFYKELKIVTFDQSLAFVLGISPVVIHYSFMGLVSVTAVGAFNAVGAVLVIALMVGPAISAYFLTHQLKKIIGLSIFFSMLSTVLGFYMAFLLDVSIAGAMAVMIGIIFLIVVTIAPKDGIIANLRKEKEQEIEMATMTLLLHLKNLEKTDDTKDLYGIESIQLQLRWKEVFLNKVIYKSLENEYVVVTDNRVALTQKGRLELL</sequence>
<evidence type="ECO:0000256" key="3">
    <source>
        <dbReference type="ARBA" id="ARBA00022448"/>
    </source>
</evidence>
<keyword evidence="11" id="KW-1185">Reference proteome</keyword>
<feature type="transmembrane region" description="Helical" evidence="9">
    <location>
        <begin position="257"/>
        <end position="277"/>
    </location>
</feature>
<dbReference type="Gene3D" id="1.10.3470.10">
    <property type="entry name" value="ABC transporter involved in vitamin B12 uptake, BtuC"/>
    <property type="match status" value="1"/>
</dbReference>
<dbReference type="CDD" id="cd06550">
    <property type="entry name" value="TM_ABC_iron-siderophores_like"/>
    <property type="match status" value="1"/>
</dbReference>
<dbReference type="AlphaFoldDB" id="A0A4R1MZB7"/>
<feature type="transmembrane region" description="Helical" evidence="9">
    <location>
        <begin position="231"/>
        <end position="251"/>
    </location>
</feature>
<gene>
    <name evidence="10" type="ORF">EDC19_1048</name>
</gene>
<dbReference type="Proteomes" id="UP000294545">
    <property type="component" value="Unassembled WGS sequence"/>
</dbReference>
<evidence type="ECO:0000256" key="5">
    <source>
        <dbReference type="ARBA" id="ARBA00022692"/>
    </source>
</evidence>
<dbReference type="EMBL" id="SMGQ01000011">
    <property type="protein sequence ID" value="TCK98616.1"/>
    <property type="molecule type" value="Genomic_DNA"/>
</dbReference>
<comment type="subcellular location">
    <subcellularLocation>
        <location evidence="1 8">Cell membrane</location>
        <topology evidence="1 8">Multi-pass membrane protein</topology>
    </subcellularLocation>
</comment>
<feature type="transmembrane region" description="Helical" evidence="9">
    <location>
        <begin position="59"/>
        <end position="79"/>
    </location>
</feature>
<keyword evidence="4" id="KW-1003">Cell membrane</keyword>
<evidence type="ECO:0000256" key="1">
    <source>
        <dbReference type="ARBA" id="ARBA00004651"/>
    </source>
</evidence>
<accession>A0A4R1MZB7</accession>
<evidence type="ECO:0000256" key="4">
    <source>
        <dbReference type="ARBA" id="ARBA00022475"/>
    </source>
</evidence>
<dbReference type="PANTHER" id="PTHR30477">
    <property type="entry name" value="ABC-TRANSPORTER METAL-BINDING PROTEIN"/>
    <property type="match status" value="1"/>
</dbReference>
<feature type="transmembrane region" description="Helical" evidence="9">
    <location>
        <begin position="175"/>
        <end position="198"/>
    </location>
</feature>
<evidence type="ECO:0000256" key="9">
    <source>
        <dbReference type="SAM" id="Phobius"/>
    </source>
</evidence>
<keyword evidence="6 9" id="KW-1133">Transmembrane helix</keyword>